<organism evidence="1 2">
    <name type="scientific">Ficedula albicollis</name>
    <name type="common">Collared flycatcher</name>
    <name type="synonym">Muscicapa albicollis</name>
    <dbReference type="NCBI Taxonomy" id="59894"/>
    <lineage>
        <taxon>Eukaryota</taxon>
        <taxon>Metazoa</taxon>
        <taxon>Chordata</taxon>
        <taxon>Craniata</taxon>
        <taxon>Vertebrata</taxon>
        <taxon>Euteleostomi</taxon>
        <taxon>Archelosauria</taxon>
        <taxon>Archosauria</taxon>
        <taxon>Dinosauria</taxon>
        <taxon>Saurischia</taxon>
        <taxon>Theropoda</taxon>
        <taxon>Coelurosauria</taxon>
        <taxon>Aves</taxon>
        <taxon>Neognathae</taxon>
        <taxon>Neoaves</taxon>
        <taxon>Telluraves</taxon>
        <taxon>Australaves</taxon>
        <taxon>Passeriformes</taxon>
        <taxon>Muscicapidae</taxon>
        <taxon>Ficedula</taxon>
    </lineage>
</organism>
<name>A0A803V0Y3_FICAL</name>
<dbReference type="AlphaFoldDB" id="A0A803V0Y3"/>
<evidence type="ECO:0000313" key="2">
    <source>
        <dbReference type="Proteomes" id="UP000016665"/>
    </source>
</evidence>
<sequence length="96" mass="10416">MEPPEELRARLERCGQGHLLQFWAELDTAQRAALLAALPPGLGEHCRLAAAGEGLHTEIVPCESDEALAQLAHRCSGCPIAESVQGQVGRFWSSLW</sequence>
<dbReference type="Ensembl" id="ENSFALT00000044476.1">
    <property type="protein sequence ID" value="ENSFALP00000016389.1"/>
    <property type="gene ID" value="ENSFALG00000027158.1"/>
</dbReference>
<protein>
    <submittedName>
        <fullName evidence="1">Uncharacterized protein</fullName>
    </submittedName>
</protein>
<proteinExistence type="predicted"/>
<reference evidence="1" key="3">
    <citation type="submission" date="2025-09" db="UniProtKB">
        <authorList>
            <consortium name="Ensembl"/>
        </authorList>
    </citation>
    <scope>IDENTIFICATION</scope>
</reference>
<dbReference type="Proteomes" id="UP000016665">
    <property type="component" value="Chromosome 17"/>
</dbReference>
<evidence type="ECO:0000313" key="1">
    <source>
        <dbReference type="Ensembl" id="ENSFALP00000016389.1"/>
    </source>
</evidence>
<accession>A0A803V0Y3</accession>
<reference evidence="1 2" key="1">
    <citation type="journal article" date="2012" name="Nature">
        <title>The genomic landscape of species divergence in Ficedula flycatchers.</title>
        <authorList>
            <person name="Ellegren H."/>
            <person name="Smeds L."/>
            <person name="Burri R."/>
            <person name="Olason P.I."/>
            <person name="Backstrom N."/>
            <person name="Kawakami T."/>
            <person name="Kunstner A."/>
            <person name="Makinen H."/>
            <person name="Nadachowska-Brzyska K."/>
            <person name="Qvarnstrom A."/>
            <person name="Uebbing S."/>
            <person name="Wolf J.B."/>
        </authorList>
    </citation>
    <scope>NUCLEOTIDE SEQUENCE [LARGE SCALE GENOMIC DNA]</scope>
</reference>
<reference evidence="1" key="2">
    <citation type="submission" date="2025-08" db="UniProtKB">
        <authorList>
            <consortium name="Ensembl"/>
        </authorList>
    </citation>
    <scope>IDENTIFICATION</scope>
</reference>
<keyword evidence="2" id="KW-1185">Reference proteome</keyword>